<protein>
    <submittedName>
        <fullName evidence="1">Uncharacterized protein</fullName>
    </submittedName>
</protein>
<reference evidence="1" key="2">
    <citation type="journal article" date="2021" name="Genome Biol. Evol.">
        <title>Developing a high-quality reference genome for a parasitic bivalve with doubly uniparental inheritance (Bivalvia: Unionida).</title>
        <authorList>
            <person name="Smith C.H."/>
        </authorList>
    </citation>
    <scope>NUCLEOTIDE SEQUENCE</scope>
    <source>
        <strain evidence="1">CHS0354</strain>
        <tissue evidence="1">Mantle</tissue>
    </source>
</reference>
<evidence type="ECO:0000313" key="2">
    <source>
        <dbReference type="Proteomes" id="UP001195483"/>
    </source>
</evidence>
<evidence type="ECO:0000313" key="1">
    <source>
        <dbReference type="EMBL" id="KAK3609156.1"/>
    </source>
</evidence>
<sequence length="82" mass="9048">MILMTCLLKELKASNGHHEYIMMCEKKEVCDGLGFGFPALGKRDSEISLESRDISITCCTTDLCNMPFMSTTFPTTSTTTGI</sequence>
<reference evidence="1" key="1">
    <citation type="journal article" date="2021" name="Genome Biol. Evol.">
        <title>A High-Quality Reference Genome for a Parasitic Bivalve with Doubly Uniparental Inheritance (Bivalvia: Unionida).</title>
        <authorList>
            <person name="Smith C.H."/>
        </authorList>
    </citation>
    <scope>NUCLEOTIDE SEQUENCE</scope>
    <source>
        <strain evidence="1">CHS0354</strain>
    </source>
</reference>
<comment type="caution">
    <text evidence="1">The sequence shown here is derived from an EMBL/GenBank/DDBJ whole genome shotgun (WGS) entry which is preliminary data.</text>
</comment>
<reference evidence="1" key="3">
    <citation type="submission" date="2023-05" db="EMBL/GenBank/DDBJ databases">
        <authorList>
            <person name="Smith C.H."/>
        </authorList>
    </citation>
    <scope>NUCLEOTIDE SEQUENCE</scope>
    <source>
        <strain evidence="1">CHS0354</strain>
        <tissue evidence="1">Mantle</tissue>
    </source>
</reference>
<dbReference type="Proteomes" id="UP001195483">
    <property type="component" value="Unassembled WGS sequence"/>
</dbReference>
<accession>A0AAE0TF01</accession>
<gene>
    <name evidence="1" type="ORF">CHS0354_002135</name>
</gene>
<name>A0AAE0TF01_9BIVA</name>
<dbReference type="AlphaFoldDB" id="A0AAE0TF01"/>
<dbReference type="EMBL" id="JAEAOA010000190">
    <property type="protein sequence ID" value="KAK3609156.1"/>
    <property type="molecule type" value="Genomic_DNA"/>
</dbReference>
<proteinExistence type="predicted"/>
<organism evidence="1 2">
    <name type="scientific">Potamilus streckersoni</name>
    <dbReference type="NCBI Taxonomy" id="2493646"/>
    <lineage>
        <taxon>Eukaryota</taxon>
        <taxon>Metazoa</taxon>
        <taxon>Spiralia</taxon>
        <taxon>Lophotrochozoa</taxon>
        <taxon>Mollusca</taxon>
        <taxon>Bivalvia</taxon>
        <taxon>Autobranchia</taxon>
        <taxon>Heteroconchia</taxon>
        <taxon>Palaeoheterodonta</taxon>
        <taxon>Unionida</taxon>
        <taxon>Unionoidea</taxon>
        <taxon>Unionidae</taxon>
        <taxon>Ambleminae</taxon>
        <taxon>Lampsilini</taxon>
        <taxon>Potamilus</taxon>
    </lineage>
</organism>
<keyword evidence="2" id="KW-1185">Reference proteome</keyword>